<dbReference type="InterPro" id="IPR008257">
    <property type="entry name" value="Pept_M19"/>
</dbReference>
<dbReference type="RefSeq" id="WP_092679635.1">
    <property type="nucleotide sequence ID" value="NZ_FNMZ01000001.1"/>
</dbReference>
<gene>
    <name evidence="1" type="ORF">SAMN05444336_101607</name>
</gene>
<organism evidence="1 2">
    <name type="scientific">Albimonas donghaensis</name>
    <dbReference type="NCBI Taxonomy" id="356660"/>
    <lineage>
        <taxon>Bacteria</taxon>
        <taxon>Pseudomonadati</taxon>
        <taxon>Pseudomonadota</taxon>
        <taxon>Alphaproteobacteria</taxon>
        <taxon>Rhodobacterales</taxon>
        <taxon>Paracoccaceae</taxon>
        <taxon>Albimonas</taxon>
    </lineage>
</organism>
<reference evidence="1 2" key="1">
    <citation type="submission" date="2016-10" db="EMBL/GenBank/DDBJ databases">
        <authorList>
            <person name="de Groot N.N."/>
        </authorList>
    </citation>
    <scope>NUCLEOTIDE SEQUENCE [LARGE SCALE GENOMIC DNA]</scope>
    <source>
        <strain evidence="1 2">DSM 17890</strain>
    </source>
</reference>
<proteinExistence type="predicted"/>
<dbReference type="OrthoDB" id="9804920at2"/>
<sequence length="350" mass="37677">MTDLTPPIFDGHNDILLKLWRAEQEGRSPEALFRDGAHGHLDLPRMKAGGFCGGFFALFAPSAGMSMDMSGDSYDLPLPPLMARDEALAANIAQAGILLRLERLGHLRILRRAADLPAAIEAGEVAAILHLEGADCIDPEFRALDVLQGAGLRSLGPVWSRDNIWAHGAPFRFPSSPDTGPGLTEAGRELVRQCDARRIMIDLSHLTEAGFWDVAEVSGRPLVATHSNVHALCPHARNLTDRQLDAVKERGGMVGVNLATAFLRADGKMDAEETLDAVAAHFVYLVERMGEDCVGLGSDFDGARIPTPIKDVAGLPALRAALRGAGFDGAVLEKLCWKNWARVLGETWGA</sequence>
<evidence type="ECO:0000313" key="1">
    <source>
        <dbReference type="EMBL" id="SDW28822.1"/>
    </source>
</evidence>
<protein>
    <submittedName>
        <fullName evidence="1">Dipeptidase AC. Metallo peptidase. MEROPS family M19</fullName>
    </submittedName>
</protein>
<dbReference type="Pfam" id="PF01244">
    <property type="entry name" value="Peptidase_M19"/>
    <property type="match status" value="1"/>
</dbReference>
<dbReference type="Gene3D" id="3.20.20.140">
    <property type="entry name" value="Metal-dependent hydrolases"/>
    <property type="match status" value="1"/>
</dbReference>
<name>A0A1H2SB32_9RHOB</name>
<dbReference type="GO" id="GO:0006508">
    <property type="term" value="P:proteolysis"/>
    <property type="evidence" value="ECO:0007669"/>
    <property type="project" value="InterPro"/>
</dbReference>
<dbReference type="CDD" id="cd01301">
    <property type="entry name" value="rDP_like"/>
    <property type="match status" value="1"/>
</dbReference>
<accession>A0A1H2SB32</accession>
<dbReference type="PROSITE" id="PS51365">
    <property type="entry name" value="RENAL_DIPEPTIDASE_2"/>
    <property type="match status" value="1"/>
</dbReference>
<dbReference type="AlphaFoldDB" id="A0A1H2SB32"/>
<dbReference type="InterPro" id="IPR032466">
    <property type="entry name" value="Metal_Hydrolase"/>
</dbReference>
<dbReference type="SUPFAM" id="SSF51556">
    <property type="entry name" value="Metallo-dependent hydrolases"/>
    <property type="match status" value="1"/>
</dbReference>
<dbReference type="GO" id="GO:0070573">
    <property type="term" value="F:metallodipeptidase activity"/>
    <property type="evidence" value="ECO:0007669"/>
    <property type="project" value="InterPro"/>
</dbReference>
<dbReference type="PANTHER" id="PTHR10443">
    <property type="entry name" value="MICROSOMAL DIPEPTIDASE"/>
    <property type="match status" value="1"/>
</dbReference>
<dbReference type="STRING" id="356660.SAMN05444336_101607"/>
<evidence type="ECO:0000313" key="2">
    <source>
        <dbReference type="Proteomes" id="UP000199118"/>
    </source>
</evidence>
<keyword evidence="2" id="KW-1185">Reference proteome</keyword>
<dbReference type="Proteomes" id="UP000199118">
    <property type="component" value="Unassembled WGS sequence"/>
</dbReference>
<dbReference type="EMBL" id="FNMZ01000001">
    <property type="protein sequence ID" value="SDW28822.1"/>
    <property type="molecule type" value="Genomic_DNA"/>
</dbReference>
<dbReference type="PANTHER" id="PTHR10443:SF12">
    <property type="entry name" value="DIPEPTIDASE"/>
    <property type="match status" value="1"/>
</dbReference>